<dbReference type="SMART" id="SM00220">
    <property type="entry name" value="S_TKc"/>
    <property type="match status" value="1"/>
</dbReference>
<evidence type="ECO:0000256" key="4">
    <source>
        <dbReference type="ARBA" id="ARBA00022777"/>
    </source>
</evidence>
<dbReference type="GO" id="GO:0004674">
    <property type="term" value="F:protein serine/threonine kinase activity"/>
    <property type="evidence" value="ECO:0007669"/>
    <property type="project" value="TreeGrafter"/>
</dbReference>
<dbReference type="SMART" id="SM00267">
    <property type="entry name" value="GGDEF"/>
    <property type="match status" value="1"/>
</dbReference>
<dbReference type="SUPFAM" id="SSF55073">
    <property type="entry name" value="Nucleotide cyclase"/>
    <property type="match status" value="1"/>
</dbReference>
<dbReference type="InterPro" id="IPR011009">
    <property type="entry name" value="Kinase-like_dom_sf"/>
</dbReference>
<dbReference type="InterPro" id="IPR043128">
    <property type="entry name" value="Rev_trsase/Diguanyl_cyclase"/>
</dbReference>
<dbReference type="GO" id="GO:0016020">
    <property type="term" value="C:membrane"/>
    <property type="evidence" value="ECO:0007669"/>
    <property type="project" value="UniProtKB-SubCell"/>
</dbReference>
<dbReference type="Pfam" id="PF00990">
    <property type="entry name" value="GGDEF"/>
    <property type="match status" value="1"/>
</dbReference>
<evidence type="ECO:0000313" key="9">
    <source>
        <dbReference type="EMBL" id="AUX43052.1"/>
    </source>
</evidence>
<keyword evidence="2" id="KW-0808">Transferase</keyword>
<feature type="compositionally biased region" description="Basic and acidic residues" evidence="6">
    <location>
        <begin position="320"/>
        <end position="329"/>
    </location>
</feature>
<evidence type="ECO:0000256" key="3">
    <source>
        <dbReference type="ARBA" id="ARBA00022741"/>
    </source>
</evidence>
<dbReference type="PANTHER" id="PTHR43289:SF6">
    <property type="entry name" value="SERINE_THREONINE-PROTEIN KINASE NEKL-3"/>
    <property type="match status" value="1"/>
</dbReference>
<dbReference type="CDD" id="cd14014">
    <property type="entry name" value="STKc_PknB_like"/>
    <property type="match status" value="1"/>
</dbReference>
<dbReference type="Pfam" id="PF00069">
    <property type="entry name" value="Pkinase"/>
    <property type="match status" value="1"/>
</dbReference>
<comment type="subcellular location">
    <subcellularLocation>
        <location evidence="1">Membrane</location>
        <topology evidence="1">Single-pass membrane protein</topology>
    </subcellularLocation>
</comment>
<dbReference type="InterPro" id="IPR029787">
    <property type="entry name" value="Nucleotide_cyclase"/>
</dbReference>
<organism evidence="9 10">
    <name type="scientific">Sorangium cellulosum</name>
    <name type="common">Polyangium cellulosum</name>
    <dbReference type="NCBI Taxonomy" id="56"/>
    <lineage>
        <taxon>Bacteria</taxon>
        <taxon>Pseudomonadati</taxon>
        <taxon>Myxococcota</taxon>
        <taxon>Polyangia</taxon>
        <taxon>Polyangiales</taxon>
        <taxon>Polyangiaceae</taxon>
        <taxon>Sorangium</taxon>
    </lineage>
</organism>
<feature type="region of interest" description="Disordered" evidence="6">
    <location>
        <begin position="299"/>
        <end position="388"/>
    </location>
</feature>
<dbReference type="PROSITE" id="PS00108">
    <property type="entry name" value="PROTEIN_KINASE_ST"/>
    <property type="match status" value="1"/>
</dbReference>
<dbReference type="OrthoDB" id="9801841at2"/>
<evidence type="ECO:0000256" key="2">
    <source>
        <dbReference type="ARBA" id="ARBA00022679"/>
    </source>
</evidence>
<dbReference type="GO" id="GO:0005524">
    <property type="term" value="F:ATP binding"/>
    <property type="evidence" value="ECO:0007669"/>
    <property type="project" value="UniProtKB-KW"/>
</dbReference>
<protein>
    <submittedName>
        <fullName evidence="9">Uncharacterized protein</fullName>
    </submittedName>
</protein>
<evidence type="ECO:0000256" key="1">
    <source>
        <dbReference type="ARBA" id="ARBA00004167"/>
    </source>
</evidence>
<dbReference type="PROSITE" id="PS50011">
    <property type="entry name" value="PROTEIN_KINASE_DOM"/>
    <property type="match status" value="1"/>
</dbReference>
<gene>
    <name evidence="9" type="ORF">SOCE26_044920</name>
</gene>
<reference evidence="9 10" key="1">
    <citation type="submission" date="2015-09" db="EMBL/GenBank/DDBJ databases">
        <title>Sorangium comparison.</title>
        <authorList>
            <person name="Zaburannyi N."/>
            <person name="Bunk B."/>
            <person name="Overmann J."/>
            <person name="Mueller R."/>
        </authorList>
    </citation>
    <scope>NUCLEOTIDE SEQUENCE [LARGE SCALE GENOMIC DNA]</scope>
    <source>
        <strain evidence="9 10">So ce26</strain>
    </source>
</reference>
<dbReference type="SUPFAM" id="SSF56112">
    <property type="entry name" value="Protein kinase-like (PK-like)"/>
    <property type="match status" value="1"/>
</dbReference>
<name>A0A2L0EUU5_SORCE</name>
<dbReference type="PROSITE" id="PS50887">
    <property type="entry name" value="GGDEF"/>
    <property type="match status" value="1"/>
</dbReference>
<dbReference type="InterPro" id="IPR008271">
    <property type="entry name" value="Ser/Thr_kinase_AS"/>
</dbReference>
<dbReference type="Proteomes" id="UP000238348">
    <property type="component" value="Chromosome"/>
</dbReference>
<feature type="domain" description="GGDEF" evidence="8">
    <location>
        <begin position="419"/>
        <end position="542"/>
    </location>
</feature>
<dbReference type="AlphaFoldDB" id="A0A2L0EUU5"/>
<dbReference type="InterPro" id="IPR000719">
    <property type="entry name" value="Prot_kinase_dom"/>
</dbReference>
<sequence>MAPPTLAPFTPDALFHGRYRVVRSIKAGGMGAVYEVVDEVTDRRRALKVMLPGSIQDPAMRVRFTQEAKITGGIESDHIVPVSDAGIDADSGMPFLVMDLLQGEELASLSARRGPLPAGEVVLYLSHVARALDKTHAAGIVHRDLKPENLFVTRRDDGSPCVKILDFGLAKIAAHSSMAERTALVGTPLYMAPEQIRGDGAIGPKADIHALGHVAFTLLVGSAYWLTEARVSPSIFALLQRMTGGLPEPPSARAARRRGVKLPPAFDAWFQQATALDPKDRFERATTAVSLLAEALGAVAPSTPPPAPGPSTMPPPSSRRGIELDERPRRIPAAPDGAPKAADAGPKAADGAPRPADAGPKAADAGPKAADAGPKAADAALKTADARRRDDDLAAVVHEERLRAFLKKEVQRAKEQGTQRLSLLLLGVEGLQGIEEKHGRARVERILGDLARVVRIYVPEGGLLGRYRRDILAIVCPGIGRTRAFAFAKVLGEKVRQHRVRRIPSMPARMNIRIGVARLEKDDASAHDLLERATRELLERGE</sequence>
<dbReference type="InterPro" id="IPR000160">
    <property type="entry name" value="GGDEF_dom"/>
</dbReference>
<dbReference type="Gene3D" id="1.10.510.10">
    <property type="entry name" value="Transferase(Phosphotransferase) domain 1"/>
    <property type="match status" value="1"/>
</dbReference>
<dbReference type="Gene3D" id="3.30.200.20">
    <property type="entry name" value="Phosphorylase Kinase, domain 1"/>
    <property type="match status" value="1"/>
</dbReference>
<evidence type="ECO:0000259" key="8">
    <source>
        <dbReference type="PROSITE" id="PS50887"/>
    </source>
</evidence>
<evidence type="ECO:0000256" key="6">
    <source>
        <dbReference type="SAM" id="MobiDB-lite"/>
    </source>
</evidence>
<keyword evidence="4" id="KW-0418">Kinase</keyword>
<feature type="domain" description="Protein kinase" evidence="7">
    <location>
        <begin position="19"/>
        <end position="296"/>
    </location>
</feature>
<keyword evidence="3" id="KW-0547">Nucleotide-binding</keyword>
<evidence type="ECO:0000256" key="5">
    <source>
        <dbReference type="ARBA" id="ARBA00022840"/>
    </source>
</evidence>
<dbReference type="PANTHER" id="PTHR43289">
    <property type="entry name" value="MITOGEN-ACTIVATED PROTEIN KINASE KINASE KINASE 20-RELATED"/>
    <property type="match status" value="1"/>
</dbReference>
<feature type="compositionally biased region" description="Low complexity" evidence="6">
    <location>
        <begin position="332"/>
        <end position="383"/>
    </location>
</feature>
<dbReference type="Gene3D" id="3.30.70.270">
    <property type="match status" value="1"/>
</dbReference>
<dbReference type="EMBL" id="CP012673">
    <property type="protein sequence ID" value="AUX43052.1"/>
    <property type="molecule type" value="Genomic_DNA"/>
</dbReference>
<dbReference type="RefSeq" id="WP_104981780.1">
    <property type="nucleotide sequence ID" value="NZ_CP012673.1"/>
</dbReference>
<evidence type="ECO:0000259" key="7">
    <source>
        <dbReference type="PROSITE" id="PS50011"/>
    </source>
</evidence>
<feature type="compositionally biased region" description="Pro residues" evidence="6">
    <location>
        <begin position="302"/>
        <end position="317"/>
    </location>
</feature>
<accession>A0A2L0EUU5</accession>
<keyword evidence="5" id="KW-0067">ATP-binding</keyword>
<proteinExistence type="predicted"/>
<evidence type="ECO:0000313" key="10">
    <source>
        <dbReference type="Proteomes" id="UP000238348"/>
    </source>
</evidence>